<gene>
    <name evidence="1" type="ORF">DSO57_1026891</name>
</gene>
<comment type="caution">
    <text evidence="1">The sequence shown here is derived from an EMBL/GenBank/DDBJ whole genome shotgun (WGS) entry which is preliminary data.</text>
</comment>
<organism evidence="1 2">
    <name type="scientific">Entomophthora muscae</name>
    <dbReference type="NCBI Taxonomy" id="34485"/>
    <lineage>
        <taxon>Eukaryota</taxon>
        <taxon>Fungi</taxon>
        <taxon>Fungi incertae sedis</taxon>
        <taxon>Zoopagomycota</taxon>
        <taxon>Entomophthoromycotina</taxon>
        <taxon>Entomophthoromycetes</taxon>
        <taxon>Entomophthorales</taxon>
        <taxon>Entomophthoraceae</taxon>
        <taxon>Entomophthora</taxon>
    </lineage>
</organism>
<accession>A0ACC2TDG1</accession>
<name>A0ACC2TDG1_9FUNG</name>
<reference evidence="1" key="1">
    <citation type="submission" date="2022-04" db="EMBL/GenBank/DDBJ databases">
        <title>Genome of the entomopathogenic fungus Entomophthora muscae.</title>
        <authorList>
            <person name="Elya C."/>
            <person name="Lovett B.R."/>
            <person name="Lee E."/>
            <person name="Macias A.M."/>
            <person name="Hajek A.E."/>
            <person name="De Bivort B.L."/>
            <person name="Kasson M.T."/>
            <person name="De Fine Licht H.H."/>
            <person name="Stajich J.E."/>
        </authorList>
    </citation>
    <scope>NUCLEOTIDE SEQUENCE</scope>
    <source>
        <strain evidence="1">Berkeley</strain>
    </source>
</reference>
<dbReference type="Proteomes" id="UP001165960">
    <property type="component" value="Unassembled WGS sequence"/>
</dbReference>
<keyword evidence="2" id="KW-1185">Reference proteome</keyword>
<protein>
    <submittedName>
        <fullName evidence="1">Uncharacterized protein</fullName>
    </submittedName>
</protein>
<evidence type="ECO:0000313" key="2">
    <source>
        <dbReference type="Proteomes" id="UP001165960"/>
    </source>
</evidence>
<proteinExistence type="predicted"/>
<sequence>MKAFFIFLLHVLAQGQTECGKEGKWMSAKDLPEKCETMHGSLKGVTKESDMKSLKKIHGTLSLKKAVSIERAIDLRMLKM</sequence>
<evidence type="ECO:0000313" key="1">
    <source>
        <dbReference type="EMBL" id="KAJ9072510.1"/>
    </source>
</evidence>
<dbReference type="EMBL" id="QTSX02003000">
    <property type="protein sequence ID" value="KAJ9072510.1"/>
    <property type="molecule type" value="Genomic_DNA"/>
</dbReference>